<dbReference type="RefSeq" id="XP_042995054.1">
    <property type="nucleotide sequence ID" value="XM_043139120.1"/>
</dbReference>
<sequence>MPFLDPSDSIASYGLDSATGKDVAQLAKGPRYQQHAQSGQINKTSWRRGLGGLPGVVNDDAAAFKPAPSATDDMDTAPSQSSYNVASTRAPVGWI</sequence>
<gene>
    <name evidence="2" type="ORF">UV8b_01622</name>
</gene>
<feature type="region of interest" description="Disordered" evidence="1">
    <location>
        <begin position="65"/>
        <end position="95"/>
    </location>
</feature>
<dbReference type="AlphaFoldDB" id="A0A8E5HL01"/>
<feature type="compositionally biased region" description="Polar residues" evidence="1">
    <location>
        <begin position="34"/>
        <end position="44"/>
    </location>
</feature>
<keyword evidence="3" id="KW-1185">Reference proteome</keyword>
<evidence type="ECO:0000313" key="2">
    <source>
        <dbReference type="EMBL" id="QUC17381.1"/>
    </source>
</evidence>
<feature type="region of interest" description="Disordered" evidence="1">
    <location>
        <begin position="27"/>
        <end position="52"/>
    </location>
</feature>
<protein>
    <submittedName>
        <fullName evidence="2">Uncharacterized protein</fullName>
    </submittedName>
</protein>
<organism evidence="2 3">
    <name type="scientific">Ustilaginoidea virens</name>
    <name type="common">Rice false smut fungus</name>
    <name type="synonym">Villosiclava virens</name>
    <dbReference type="NCBI Taxonomy" id="1159556"/>
    <lineage>
        <taxon>Eukaryota</taxon>
        <taxon>Fungi</taxon>
        <taxon>Dikarya</taxon>
        <taxon>Ascomycota</taxon>
        <taxon>Pezizomycotina</taxon>
        <taxon>Sordariomycetes</taxon>
        <taxon>Hypocreomycetidae</taxon>
        <taxon>Hypocreales</taxon>
        <taxon>Clavicipitaceae</taxon>
        <taxon>Ustilaginoidea</taxon>
    </lineage>
</organism>
<reference evidence="2" key="1">
    <citation type="submission" date="2020-03" db="EMBL/GenBank/DDBJ databases">
        <title>A mixture of massive structural variations and highly conserved coding sequences in Ustilaginoidea virens genome.</title>
        <authorList>
            <person name="Zhang K."/>
            <person name="Zhao Z."/>
            <person name="Zhang Z."/>
            <person name="Li Y."/>
            <person name="Hsiang T."/>
            <person name="Sun W."/>
        </authorList>
    </citation>
    <scope>NUCLEOTIDE SEQUENCE</scope>
    <source>
        <strain evidence="2">UV-8b</strain>
    </source>
</reference>
<dbReference type="EMBL" id="CP072753">
    <property type="protein sequence ID" value="QUC17381.1"/>
    <property type="molecule type" value="Genomic_DNA"/>
</dbReference>
<accession>A0A8E5HL01</accession>
<dbReference type="KEGG" id="uvi:66062400"/>
<dbReference type="GeneID" id="66062400"/>
<evidence type="ECO:0000313" key="3">
    <source>
        <dbReference type="Proteomes" id="UP000027002"/>
    </source>
</evidence>
<proteinExistence type="predicted"/>
<name>A0A8E5HL01_USTVR</name>
<evidence type="ECO:0000256" key="1">
    <source>
        <dbReference type="SAM" id="MobiDB-lite"/>
    </source>
</evidence>
<dbReference type="Proteomes" id="UP000027002">
    <property type="component" value="Chromosome 1"/>
</dbReference>
<feature type="compositionally biased region" description="Polar residues" evidence="1">
    <location>
        <begin position="77"/>
        <end position="87"/>
    </location>
</feature>